<proteinExistence type="predicted"/>
<evidence type="ECO:0000313" key="9">
    <source>
        <dbReference type="EMBL" id="RSX50339.1"/>
    </source>
</evidence>
<evidence type="ECO:0000256" key="2">
    <source>
        <dbReference type="ARBA" id="ARBA00022525"/>
    </source>
</evidence>
<keyword evidence="4" id="KW-0572">Peptidoglycan-anchor</keyword>
<dbReference type="EMBL" id="QXGJ01000008">
    <property type="protein sequence ID" value="RSX50339.1"/>
    <property type="molecule type" value="Genomic_DNA"/>
</dbReference>
<keyword evidence="3 6" id="KW-0732">Signal</keyword>
<evidence type="ECO:0000259" key="8">
    <source>
        <dbReference type="Pfam" id="PF17802"/>
    </source>
</evidence>
<keyword evidence="2" id="KW-0964">Secreted</keyword>
<dbReference type="Pfam" id="PF00746">
    <property type="entry name" value="Gram_pos_anchor"/>
    <property type="match status" value="1"/>
</dbReference>
<evidence type="ECO:0000256" key="5">
    <source>
        <dbReference type="SAM" id="Phobius"/>
    </source>
</evidence>
<dbReference type="Pfam" id="PF17802">
    <property type="entry name" value="SpaA"/>
    <property type="match status" value="1"/>
</dbReference>
<feature type="chain" id="PRO_5019200865" evidence="6">
    <location>
        <begin position="30"/>
        <end position="415"/>
    </location>
</feature>
<dbReference type="InterPro" id="IPR013783">
    <property type="entry name" value="Ig-like_fold"/>
</dbReference>
<feature type="domain" description="SpaA-like prealbumin fold" evidence="8">
    <location>
        <begin position="242"/>
        <end position="351"/>
    </location>
</feature>
<feature type="domain" description="Gram-positive cocci surface proteins LPxTG" evidence="7">
    <location>
        <begin position="372"/>
        <end position="407"/>
    </location>
</feature>
<dbReference type="AlphaFoldDB" id="A0A430FBX4"/>
<dbReference type="GO" id="GO:0005975">
    <property type="term" value="P:carbohydrate metabolic process"/>
    <property type="evidence" value="ECO:0007669"/>
    <property type="project" value="UniProtKB-ARBA"/>
</dbReference>
<reference evidence="9 10" key="1">
    <citation type="submission" date="2018-09" db="EMBL/GenBank/DDBJ databases">
        <title>Characterization of the phylogenetic diversity of five novel species belonging to the genus Bifidobacterium.</title>
        <authorList>
            <person name="Lugli G.A."/>
            <person name="Duranti S."/>
            <person name="Milani C."/>
        </authorList>
    </citation>
    <scope>NUCLEOTIDE SEQUENCE [LARGE SCALE GENOMIC DNA]</scope>
    <source>
        <strain evidence="9 10">2028B</strain>
    </source>
</reference>
<keyword evidence="1" id="KW-0134">Cell wall</keyword>
<comment type="caution">
    <text evidence="9">The sequence shown here is derived from an EMBL/GenBank/DDBJ whole genome shotgun (WGS) entry which is preliminary data.</text>
</comment>
<evidence type="ECO:0000256" key="1">
    <source>
        <dbReference type="ARBA" id="ARBA00022512"/>
    </source>
</evidence>
<feature type="signal peptide" evidence="6">
    <location>
        <begin position="1"/>
        <end position="29"/>
    </location>
</feature>
<feature type="transmembrane region" description="Helical" evidence="5">
    <location>
        <begin position="379"/>
        <end position="404"/>
    </location>
</feature>
<dbReference type="OrthoDB" id="3240140at2"/>
<dbReference type="NCBIfam" id="TIGR01167">
    <property type="entry name" value="LPXTG_anchor"/>
    <property type="match status" value="1"/>
</dbReference>
<dbReference type="InterPro" id="IPR041033">
    <property type="entry name" value="SpaA_PFL_dom_1"/>
</dbReference>
<dbReference type="Gene3D" id="2.60.40.10">
    <property type="entry name" value="Immunoglobulins"/>
    <property type="match status" value="1"/>
</dbReference>
<name>A0A430FBX4_9BIFI</name>
<evidence type="ECO:0000256" key="4">
    <source>
        <dbReference type="ARBA" id="ARBA00023088"/>
    </source>
</evidence>
<evidence type="ECO:0000256" key="6">
    <source>
        <dbReference type="SAM" id="SignalP"/>
    </source>
</evidence>
<evidence type="ECO:0000313" key="10">
    <source>
        <dbReference type="Proteomes" id="UP000288607"/>
    </source>
</evidence>
<evidence type="ECO:0000259" key="7">
    <source>
        <dbReference type="Pfam" id="PF00746"/>
    </source>
</evidence>
<keyword evidence="10" id="KW-1185">Reference proteome</keyword>
<gene>
    <name evidence="9" type="ORF">D2E23_1662</name>
</gene>
<keyword evidence="9" id="KW-0176">Collagen</keyword>
<dbReference type="RefSeq" id="WP_126030472.1">
    <property type="nucleotide sequence ID" value="NZ_QXGJ01000008.1"/>
</dbReference>
<keyword evidence="5" id="KW-1133">Transmembrane helix</keyword>
<keyword evidence="5" id="KW-0812">Transmembrane</keyword>
<dbReference type="InterPro" id="IPR019931">
    <property type="entry name" value="LPXTG_anchor"/>
</dbReference>
<accession>A0A430FBX4</accession>
<evidence type="ECO:0000256" key="3">
    <source>
        <dbReference type="ARBA" id="ARBA00022729"/>
    </source>
</evidence>
<protein>
    <submittedName>
        <fullName evidence="9">Collagen-binding protein</fullName>
    </submittedName>
</protein>
<organism evidence="9 10">
    <name type="scientific">Bifidobacterium callimiconis</name>
    <dbReference type="NCBI Taxonomy" id="2306973"/>
    <lineage>
        <taxon>Bacteria</taxon>
        <taxon>Bacillati</taxon>
        <taxon>Actinomycetota</taxon>
        <taxon>Actinomycetes</taxon>
        <taxon>Bifidobacteriales</taxon>
        <taxon>Bifidobacteriaceae</taxon>
        <taxon>Bifidobacterium</taxon>
    </lineage>
</organism>
<dbReference type="Proteomes" id="UP000288607">
    <property type="component" value="Unassembled WGS sequence"/>
</dbReference>
<keyword evidence="5" id="KW-0472">Membrane</keyword>
<sequence length="415" mass="43137">MKMRKLFAGLAAAATLLSGLALGATTASAAETTPVVDISGKTVKITVDDARYFQTVDANGNATTTPRSFKAVKLAAYTLVPEGSSADIAQGLTLTTTATTKQAVITALGANYDATKGDPMVQYVNLTNRDDRAFVTKLEKTVKPADTDTPVSGELSKDGKTMTLTMPDAGLYLIYDASGTQAFVTKEGDTTTTYTVNGFNTMLVGTKVTVNGAALTNGEGVLNLSGAANGKIAGVTTTTGAFSFTKVDADGQTVKVSDTAKAAKFTVTKDGKYLTWHSDGSWSFEDSAIDNTTASGSYFQEKDGVYAFKNLENGTYTVTEVAAPEGFLGTALASFTVTLKDGKVTEFKGTDQWGLAPKTGDANSTYQVKNVKSITQLPLTGAAGTILFSAVGVILAAAAGTVFLKSRSTKRALRA</sequence>